<evidence type="ECO:0008006" key="8">
    <source>
        <dbReference type="Google" id="ProtNLM"/>
    </source>
</evidence>
<keyword evidence="2" id="KW-0040">ANK repeat</keyword>
<organism evidence="6 7">
    <name type="scientific">Tuber borchii</name>
    <name type="common">White truffle</name>
    <dbReference type="NCBI Taxonomy" id="42251"/>
    <lineage>
        <taxon>Eukaryota</taxon>
        <taxon>Fungi</taxon>
        <taxon>Dikarya</taxon>
        <taxon>Ascomycota</taxon>
        <taxon>Pezizomycotina</taxon>
        <taxon>Pezizomycetes</taxon>
        <taxon>Pezizales</taxon>
        <taxon>Tuberaceae</taxon>
        <taxon>Tuber</taxon>
    </lineage>
</organism>
<dbReference type="InterPro" id="IPR027417">
    <property type="entry name" value="P-loop_NTPase"/>
</dbReference>
<dbReference type="OrthoDB" id="195446at2759"/>
<dbReference type="Pfam" id="PF12796">
    <property type="entry name" value="Ank_2"/>
    <property type="match status" value="5"/>
</dbReference>
<keyword evidence="1" id="KW-0677">Repeat</keyword>
<evidence type="ECO:0000313" key="7">
    <source>
        <dbReference type="Proteomes" id="UP000244722"/>
    </source>
</evidence>
<dbReference type="PRINTS" id="PR01415">
    <property type="entry name" value="ANKYRIN"/>
</dbReference>
<dbReference type="Pfam" id="PF24883">
    <property type="entry name" value="NPHP3_N"/>
    <property type="match status" value="2"/>
</dbReference>
<dbReference type="SMART" id="SM00248">
    <property type="entry name" value="ANK"/>
    <property type="match status" value="12"/>
</dbReference>
<accession>A0A2T7A8X3</accession>
<dbReference type="PROSITE" id="PS50088">
    <property type="entry name" value="ANK_REPEAT"/>
    <property type="match status" value="4"/>
</dbReference>
<dbReference type="Pfam" id="PF22939">
    <property type="entry name" value="WHD_GPIID"/>
    <property type="match status" value="1"/>
</dbReference>
<comment type="caution">
    <text evidence="6">The sequence shown here is derived from an EMBL/GenBank/DDBJ whole genome shotgun (WGS) entry which is preliminary data.</text>
</comment>
<keyword evidence="7" id="KW-1185">Reference proteome</keyword>
<name>A0A2T7A8X3_TUBBO</name>
<dbReference type="PANTHER" id="PTHR10039">
    <property type="entry name" value="AMELOGENIN"/>
    <property type="match status" value="1"/>
</dbReference>
<dbReference type="InterPro" id="IPR054471">
    <property type="entry name" value="GPIID_WHD"/>
</dbReference>
<feature type="region of interest" description="Disordered" evidence="3">
    <location>
        <begin position="828"/>
        <end position="852"/>
    </location>
</feature>
<feature type="compositionally biased region" description="Polar residues" evidence="3">
    <location>
        <begin position="838"/>
        <end position="852"/>
    </location>
</feature>
<evidence type="ECO:0000256" key="3">
    <source>
        <dbReference type="SAM" id="MobiDB-lite"/>
    </source>
</evidence>
<feature type="repeat" description="ANK" evidence="2">
    <location>
        <begin position="1687"/>
        <end position="1714"/>
    </location>
</feature>
<evidence type="ECO:0000259" key="4">
    <source>
        <dbReference type="Pfam" id="PF22939"/>
    </source>
</evidence>
<feature type="repeat" description="ANK" evidence="2">
    <location>
        <begin position="1517"/>
        <end position="1540"/>
    </location>
</feature>
<dbReference type="InterPro" id="IPR056884">
    <property type="entry name" value="NPHP3-like_N"/>
</dbReference>
<dbReference type="InterPro" id="IPR002110">
    <property type="entry name" value="Ankyrin_rpt"/>
</dbReference>
<dbReference type="EMBL" id="NESQ01000003">
    <property type="protein sequence ID" value="PUU84186.1"/>
    <property type="molecule type" value="Genomic_DNA"/>
</dbReference>
<proteinExistence type="predicted"/>
<dbReference type="Gene3D" id="3.40.50.300">
    <property type="entry name" value="P-loop containing nucleotide triphosphate hydrolases"/>
    <property type="match status" value="2"/>
</dbReference>
<evidence type="ECO:0000256" key="1">
    <source>
        <dbReference type="ARBA" id="ARBA00022737"/>
    </source>
</evidence>
<evidence type="ECO:0000313" key="6">
    <source>
        <dbReference type="EMBL" id="PUU84186.1"/>
    </source>
</evidence>
<dbReference type="STRING" id="42251.A0A2T7A8X3"/>
<dbReference type="SUPFAM" id="SSF48403">
    <property type="entry name" value="Ankyrin repeat"/>
    <property type="match status" value="2"/>
</dbReference>
<feature type="domain" description="Nephrocystin 3-like N-terminal" evidence="5">
    <location>
        <begin position="81"/>
        <end position="256"/>
    </location>
</feature>
<feature type="repeat" description="ANK" evidence="2">
    <location>
        <begin position="662"/>
        <end position="694"/>
    </location>
</feature>
<gene>
    <name evidence="6" type="ORF">B9Z19DRAFT_1189104</name>
</gene>
<reference evidence="6 7" key="1">
    <citation type="submission" date="2017-04" db="EMBL/GenBank/DDBJ databases">
        <title>Draft genome sequence of Tuber borchii Vittad., a whitish edible truffle.</title>
        <authorList>
            <consortium name="DOE Joint Genome Institute"/>
            <person name="Murat C."/>
            <person name="Kuo A."/>
            <person name="Barry K.W."/>
            <person name="Clum A."/>
            <person name="Dockter R.B."/>
            <person name="Fauchery L."/>
            <person name="Iotti M."/>
            <person name="Kohler A."/>
            <person name="Labutti K."/>
            <person name="Lindquist E.A."/>
            <person name="Lipzen A."/>
            <person name="Ohm R.A."/>
            <person name="Wang M."/>
            <person name="Grigoriev I.V."/>
            <person name="Zambonelli A."/>
            <person name="Martin F.M."/>
        </authorList>
    </citation>
    <scope>NUCLEOTIDE SEQUENCE [LARGE SCALE GENOMIC DNA]</scope>
    <source>
        <strain evidence="6 7">Tbo3840</strain>
    </source>
</reference>
<dbReference type="Proteomes" id="UP000244722">
    <property type="component" value="Unassembled WGS sequence"/>
</dbReference>
<sequence>MAKIANVCNTRAAQCSILGGFSGNNDSNNINTTITNHFGIQVPSYIPATFEELIARTGWGVSPPEIDLDHLHDEYNLPQGNTGKWIFEDVGYRVWKESRESKLLWLCGGPGTGKTMLAKGVAAEFLRGRDLDRVKLAFHFVSPELPTDGNSADEDQLSQLRLAKVASDLLYSILEQDGSLFDGCKTELGKQGDKFFTNAYSLWKVLRKTIKDCQRDPVYILIDGVDGLGGSSHEELIGRVLGLMEIGIVKIFLSSRDVPYIANSLPHNVQECTKINLDMNSFVKEDVETFIRRRVNAWGWDAELRERAMESLLAKSDGIFLWASLAVKSLTYFRFGLDFDEFLRKPLSGLEDIYRTMLHTLFSCGGPGEVLNVIWGVALALRPLTFSELGYILACIEGEPGEQQPPHRMASSEIGPRTEKEIRMYVQSSMGFLRATDATISIVHHTATEYLFDKNRNDNLPVFSKSGADNMISWECFRYLHHVFGDPERFPSDGATRHHDWSQGTGLGQGQQQEELGEAPWEVARKDPQETAAKREFLRYAAESWFIHARRSIEISKDSSYNGSPCNWLRYQFFETSDAVRKPWVELCEDSRMEVLVGEQTPLHIAVCLGLMPLVEKALSEFTQGTNSYRSPLHLAAKFISGAYKILIDKSEPSLLTVADQDGNTPLHEAAISGHSSMLGVLVKLFAGNRAYSSEINKKNHSGNTPLHLAFQFDHVEIVELLVKEGADLTIKNNAQLTASQLGARLERADSLGILRRDENYWGGGSWRDGAPINSQVSATQSSSESIIRQDIHPQGADIAMTSLLVSSSNLHQPDPETHPPIPYDMTASEEVSRSHSNDAINSPDTGHYSSDTDYFDDDIVQKFEIAEERFEILAWLSPLEPRIKHRELRVRRANNIGEWLLRTDEFQRWCGGAEQDGSECATLFCCGGPAAGKTYFSSLVVDRLCDKAKEQNIAVACLYVEFTAREEQSPANILGSLLKQIVAGFERIPDEICRTFQDQKQVIGGRGPRVPEIVKMFQDVTSLKPTFICVDAVDECVESHRHEVLDSLRLILEKSSNTRMLLTGKRHIQVEIDRHLGTRAATLSIKPNNDDIVGYIRMRLSEDTYPGAMDSGLEEEIIKSITQNIPEAFLPISQKMDAILGEITAYNRRHKLRAVKEDVYSATLEWIKMQGGEKTRLGMAALMWVSHSERPLQLDELLRALAVEPGSTDLNPQRVPSVDTLLSCCLGLIVIDRDSSIVRLIDSTLQEYLYTKPDLFGPAHSVMAETCLTYLNFQAIKDISSTLSTLPQPTPFLEYSSLYWGVHAKRETSKEVASLALQLFSQIESHISTKLLLADLISRTDRYGSDIPINDLLAGFSGLHCASVFGITEVATSLMNQPNCDLSGRDFLGITPLIWAAICGHEGVVKLLLERPTVNPDKPDGYFRRTALSWAAKKGHEGIVKLLLGWATAKPDGTDGWWGKTPRVLNKVRGRRYVNPNWQDKYSQAPILLAAEEGHGGVVQLLLGRKDIKPDKPDSDGRTPLYCAALNAHEGVVKMLLEREDVNPNGPSGSRQTPLSCAAENGHEGVVKILVGRDDIDPDQPDEYGRTPLCCAALNAHEGVVKILLEREDINPNGPGGRRQTPLSCAAENGHEGVVKILVERDDIDPNTPGNYGRTPLWWTAWNGHEGVMRILLERDNINPDKPDEYGRTPLQGAIQRGNAGVVALLQPRGRPM</sequence>
<evidence type="ECO:0000256" key="2">
    <source>
        <dbReference type="PROSITE-ProRule" id="PRU00023"/>
    </source>
</evidence>
<dbReference type="PANTHER" id="PTHR10039:SF15">
    <property type="entry name" value="NACHT DOMAIN-CONTAINING PROTEIN"/>
    <property type="match status" value="1"/>
</dbReference>
<feature type="domain" description="Nephrocystin 3-like N-terminal" evidence="5">
    <location>
        <begin position="898"/>
        <end position="1065"/>
    </location>
</feature>
<feature type="repeat" description="ANK" evidence="2">
    <location>
        <begin position="702"/>
        <end position="734"/>
    </location>
</feature>
<feature type="region of interest" description="Disordered" evidence="3">
    <location>
        <begin position="494"/>
        <end position="525"/>
    </location>
</feature>
<dbReference type="Gene3D" id="1.25.40.20">
    <property type="entry name" value="Ankyrin repeat-containing domain"/>
    <property type="match status" value="5"/>
</dbReference>
<dbReference type="InterPro" id="IPR036770">
    <property type="entry name" value="Ankyrin_rpt-contain_sf"/>
</dbReference>
<protein>
    <recommendedName>
        <fullName evidence="8">NACHT domain-containing protein</fullName>
    </recommendedName>
</protein>
<dbReference type="PROSITE" id="PS50297">
    <property type="entry name" value="ANK_REP_REGION"/>
    <property type="match status" value="4"/>
</dbReference>
<dbReference type="SUPFAM" id="SSF52540">
    <property type="entry name" value="P-loop containing nucleoside triphosphate hydrolases"/>
    <property type="match status" value="2"/>
</dbReference>
<evidence type="ECO:0000259" key="5">
    <source>
        <dbReference type="Pfam" id="PF24883"/>
    </source>
</evidence>
<feature type="domain" description="GPI inositol-deacylase winged helix" evidence="4">
    <location>
        <begin position="1172"/>
        <end position="1251"/>
    </location>
</feature>